<dbReference type="Proteomes" id="UP001073122">
    <property type="component" value="Unassembled WGS sequence"/>
</dbReference>
<organism evidence="1 2">
    <name type="scientific">Chryseobacterium formosus</name>
    <dbReference type="NCBI Taxonomy" id="1537363"/>
    <lineage>
        <taxon>Bacteria</taxon>
        <taxon>Pseudomonadati</taxon>
        <taxon>Bacteroidota</taxon>
        <taxon>Flavobacteriia</taxon>
        <taxon>Flavobacteriales</taxon>
        <taxon>Weeksellaceae</taxon>
        <taxon>Chryseobacterium group</taxon>
        <taxon>Chryseobacterium</taxon>
    </lineage>
</organism>
<dbReference type="RefSeq" id="WP_267264438.1">
    <property type="nucleotide sequence ID" value="NZ_JAOVZW010000003.1"/>
</dbReference>
<accession>A0ABT3XLY1</accession>
<name>A0ABT3XLY1_9FLAO</name>
<keyword evidence="2" id="KW-1185">Reference proteome</keyword>
<dbReference type="EMBL" id="JAOVZW010000003">
    <property type="protein sequence ID" value="MCX8523117.1"/>
    <property type="molecule type" value="Genomic_DNA"/>
</dbReference>
<reference evidence="1" key="1">
    <citation type="submission" date="2022-10" db="EMBL/GenBank/DDBJ databases">
        <title>Chryseobacterium sp. nov., a novel bacterial species.</title>
        <authorList>
            <person name="Cao Y."/>
        </authorList>
    </citation>
    <scope>NUCLEOTIDE SEQUENCE</scope>
    <source>
        <strain evidence="1">CCTCC AB2015118</strain>
    </source>
</reference>
<sequence length="227" mass="24812">MYYIFVGETLKTINMARITKGILGGFSGKVGTIVGANWRGQDIIRSTPKPSSRPPSEKQLLQQEKFKLVIGFLQPLNSIQKRYFGSGSGSKSRVNMAVSYTIGEAIQVTANLPEIVFAKVLITKGDLAGFQNVIATPQSGQMIRLNWEDNSVQGNANTTDKANVVCYCEELGAFNIFESVADRNLTTADITLPISYSGKEVHVWTYFNNAAETTACNSPYLGIITLI</sequence>
<comment type="caution">
    <text evidence="1">The sequence shown here is derived from an EMBL/GenBank/DDBJ whole genome shotgun (WGS) entry which is preliminary data.</text>
</comment>
<dbReference type="Pfam" id="PF19781">
    <property type="entry name" value="DUF6266"/>
    <property type="match status" value="1"/>
</dbReference>
<gene>
    <name evidence="1" type="ORF">OF897_04170</name>
</gene>
<proteinExistence type="predicted"/>
<evidence type="ECO:0000313" key="1">
    <source>
        <dbReference type="EMBL" id="MCX8523117.1"/>
    </source>
</evidence>
<protein>
    <submittedName>
        <fullName evidence="1">DUF6266 family protein</fullName>
    </submittedName>
</protein>
<evidence type="ECO:0000313" key="2">
    <source>
        <dbReference type="Proteomes" id="UP001073122"/>
    </source>
</evidence>
<dbReference type="InterPro" id="IPR046233">
    <property type="entry name" value="DUF6266"/>
</dbReference>